<organism evidence="1 2">
    <name type="scientific">Lentinula lateritia</name>
    <dbReference type="NCBI Taxonomy" id="40482"/>
    <lineage>
        <taxon>Eukaryota</taxon>
        <taxon>Fungi</taxon>
        <taxon>Dikarya</taxon>
        <taxon>Basidiomycota</taxon>
        <taxon>Agaricomycotina</taxon>
        <taxon>Agaricomycetes</taxon>
        <taxon>Agaricomycetidae</taxon>
        <taxon>Agaricales</taxon>
        <taxon>Marasmiineae</taxon>
        <taxon>Omphalotaceae</taxon>
        <taxon>Lentinula</taxon>
    </lineage>
</organism>
<evidence type="ECO:0000313" key="1">
    <source>
        <dbReference type="EMBL" id="KAJ4463970.1"/>
    </source>
</evidence>
<name>A0A9W8ZQR2_9AGAR</name>
<protein>
    <submittedName>
        <fullName evidence="1">Uncharacterized protein</fullName>
    </submittedName>
</protein>
<evidence type="ECO:0000313" key="2">
    <source>
        <dbReference type="Proteomes" id="UP001150238"/>
    </source>
</evidence>
<reference evidence="1" key="2">
    <citation type="journal article" date="2023" name="Proc. Natl. Acad. Sci. U.S.A.">
        <title>A global phylogenomic analysis of the shiitake genus Lentinula.</title>
        <authorList>
            <person name="Sierra-Patev S."/>
            <person name="Min B."/>
            <person name="Naranjo-Ortiz M."/>
            <person name="Looney B."/>
            <person name="Konkel Z."/>
            <person name="Slot J.C."/>
            <person name="Sakamoto Y."/>
            <person name="Steenwyk J.L."/>
            <person name="Rokas A."/>
            <person name="Carro J."/>
            <person name="Camarero S."/>
            <person name="Ferreira P."/>
            <person name="Molpeceres G."/>
            <person name="Ruiz-Duenas F.J."/>
            <person name="Serrano A."/>
            <person name="Henrissat B."/>
            <person name="Drula E."/>
            <person name="Hughes K.W."/>
            <person name="Mata J.L."/>
            <person name="Ishikawa N.K."/>
            <person name="Vargas-Isla R."/>
            <person name="Ushijima S."/>
            <person name="Smith C.A."/>
            <person name="Donoghue J."/>
            <person name="Ahrendt S."/>
            <person name="Andreopoulos W."/>
            <person name="He G."/>
            <person name="LaButti K."/>
            <person name="Lipzen A."/>
            <person name="Ng V."/>
            <person name="Riley R."/>
            <person name="Sandor L."/>
            <person name="Barry K."/>
            <person name="Martinez A.T."/>
            <person name="Xiao Y."/>
            <person name="Gibbons J.G."/>
            <person name="Terashima K."/>
            <person name="Grigoriev I.V."/>
            <person name="Hibbett D."/>
        </authorList>
    </citation>
    <scope>NUCLEOTIDE SEQUENCE</scope>
    <source>
        <strain evidence="1">Sp2 HRB7682 ss15</strain>
    </source>
</reference>
<proteinExistence type="predicted"/>
<comment type="caution">
    <text evidence="1">The sequence shown here is derived from an EMBL/GenBank/DDBJ whole genome shotgun (WGS) entry which is preliminary data.</text>
</comment>
<accession>A0A9W8ZQR2</accession>
<sequence length="494" mass="57451">MYLRTKSQSSIIYLNQLSELSRTLLTSTIMNSHANAGYAMVEAPAPKAHQNKTSSQILEMLVSYNQRLSRLHWSQFDQFTFYKNPSTLSFFDDFIGRPGQMYCGESGGWVYHVIGDYVEMIRPPSYRNGKELMTHKLKYRFEVLAFAVDYISRNVAALQKKDGNCVIHLGNPQGRKNSRKFSWPMDWSLIVRPLQFQIVGAYIALNFEPVRTARKAQLFTVANWTTGEIVFTRESVETFQFIAEDSFLYATFITDRFPDDNSSVLKVFQVIVYEDQIREHQRLRDVMVNKQRHLLRSVNFIPRAGPPMKALKPWNPHGLDHFVHNIFDPVPYEDRNGPFHSDPNEQIIGFHFVAVDTHPFFIVFDQKHFLGPCACLTPRRGIGHFPTINGKRLLWWNEDTLEIYLRDYKPNCAQLYGGGAIRVRHPQDRGWKMSSWIQEDPPVNVNDSFGDNTFVATATENNASTRRHVYFTEDSIFMIEYWRDGTMEGRIYTY</sequence>
<dbReference type="EMBL" id="JANVFS010000063">
    <property type="protein sequence ID" value="KAJ4463970.1"/>
    <property type="molecule type" value="Genomic_DNA"/>
</dbReference>
<gene>
    <name evidence="1" type="ORF">C8J55DRAFT_610125</name>
</gene>
<dbReference type="Proteomes" id="UP001150238">
    <property type="component" value="Unassembled WGS sequence"/>
</dbReference>
<reference evidence="1" key="1">
    <citation type="submission" date="2022-08" db="EMBL/GenBank/DDBJ databases">
        <authorList>
            <consortium name="DOE Joint Genome Institute"/>
            <person name="Min B."/>
            <person name="Riley R."/>
            <person name="Sierra-Patev S."/>
            <person name="Naranjo-Ortiz M."/>
            <person name="Looney B."/>
            <person name="Konkel Z."/>
            <person name="Slot J.C."/>
            <person name="Sakamoto Y."/>
            <person name="Steenwyk J.L."/>
            <person name="Rokas A."/>
            <person name="Carro J."/>
            <person name="Camarero S."/>
            <person name="Ferreira P."/>
            <person name="Molpeceres G."/>
            <person name="Ruiz-Duenas F.J."/>
            <person name="Serrano A."/>
            <person name="Henrissat B."/>
            <person name="Drula E."/>
            <person name="Hughes K.W."/>
            <person name="Mata J.L."/>
            <person name="Ishikawa N.K."/>
            <person name="Vargas-Isla R."/>
            <person name="Ushijima S."/>
            <person name="Smith C.A."/>
            <person name="Ahrendt S."/>
            <person name="Andreopoulos W."/>
            <person name="He G."/>
            <person name="Labutti K."/>
            <person name="Lipzen A."/>
            <person name="Ng V."/>
            <person name="Sandor L."/>
            <person name="Barry K."/>
            <person name="Martinez A.T."/>
            <person name="Xiao Y."/>
            <person name="Gibbons J.G."/>
            <person name="Terashima K."/>
            <person name="Hibbett D.S."/>
            <person name="Grigoriev I.V."/>
        </authorList>
    </citation>
    <scope>NUCLEOTIDE SEQUENCE</scope>
    <source>
        <strain evidence="1">Sp2 HRB7682 ss15</strain>
    </source>
</reference>
<dbReference type="AlphaFoldDB" id="A0A9W8ZQR2"/>